<dbReference type="AlphaFoldDB" id="A0A5C3P874"/>
<accession>A0A5C3P874</accession>
<dbReference type="EMBL" id="ML211295">
    <property type="protein sequence ID" value="TFK84758.1"/>
    <property type="molecule type" value="Genomic_DNA"/>
</dbReference>
<evidence type="ECO:0000313" key="3">
    <source>
        <dbReference type="Proteomes" id="UP000308197"/>
    </source>
</evidence>
<gene>
    <name evidence="2" type="ORF">K466DRAFT_213988</name>
</gene>
<feature type="region of interest" description="Disordered" evidence="1">
    <location>
        <begin position="325"/>
        <end position="417"/>
    </location>
</feature>
<reference evidence="2 3" key="1">
    <citation type="journal article" date="2019" name="Nat. Ecol. Evol.">
        <title>Megaphylogeny resolves global patterns of mushroom evolution.</title>
        <authorList>
            <person name="Varga T."/>
            <person name="Krizsan K."/>
            <person name="Foldi C."/>
            <person name="Dima B."/>
            <person name="Sanchez-Garcia M."/>
            <person name="Sanchez-Ramirez S."/>
            <person name="Szollosi G.J."/>
            <person name="Szarkandi J.G."/>
            <person name="Papp V."/>
            <person name="Albert L."/>
            <person name="Andreopoulos W."/>
            <person name="Angelini C."/>
            <person name="Antonin V."/>
            <person name="Barry K.W."/>
            <person name="Bougher N.L."/>
            <person name="Buchanan P."/>
            <person name="Buyck B."/>
            <person name="Bense V."/>
            <person name="Catcheside P."/>
            <person name="Chovatia M."/>
            <person name="Cooper J."/>
            <person name="Damon W."/>
            <person name="Desjardin D."/>
            <person name="Finy P."/>
            <person name="Geml J."/>
            <person name="Haridas S."/>
            <person name="Hughes K."/>
            <person name="Justo A."/>
            <person name="Karasinski D."/>
            <person name="Kautmanova I."/>
            <person name="Kiss B."/>
            <person name="Kocsube S."/>
            <person name="Kotiranta H."/>
            <person name="LaButti K.M."/>
            <person name="Lechner B.E."/>
            <person name="Liimatainen K."/>
            <person name="Lipzen A."/>
            <person name="Lukacs Z."/>
            <person name="Mihaltcheva S."/>
            <person name="Morgado L.N."/>
            <person name="Niskanen T."/>
            <person name="Noordeloos M.E."/>
            <person name="Ohm R.A."/>
            <person name="Ortiz-Santana B."/>
            <person name="Ovrebo C."/>
            <person name="Racz N."/>
            <person name="Riley R."/>
            <person name="Savchenko A."/>
            <person name="Shiryaev A."/>
            <person name="Soop K."/>
            <person name="Spirin V."/>
            <person name="Szebenyi C."/>
            <person name="Tomsovsky M."/>
            <person name="Tulloss R.E."/>
            <person name="Uehling J."/>
            <person name="Grigoriev I.V."/>
            <person name="Vagvolgyi C."/>
            <person name="Papp T."/>
            <person name="Martin F.M."/>
            <person name="Miettinen O."/>
            <person name="Hibbett D.S."/>
            <person name="Nagy L.G."/>
        </authorList>
    </citation>
    <scope>NUCLEOTIDE SEQUENCE [LARGE SCALE GENOMIC DNA]</scope>
    <source>
        <strain evidence="2 3">HHB13444</strain>
    </source>
</reference>
<organism evidence="2 3">
    <name type="scientific">Polyporus arcularius HHB13444</name>
    <dbReference type="NCBI Taxonomy" id="1314778"/>
    <lineage>
        <taxon>Eukaryota</taxon>
        <taxon>Fungi</taxon>
        <taxon>Dikarya</taxon>
        <taxon>Basidiomycota</taxon>
        <taxon>Agaricomycotina</taxon>
        <taxon>Agaricomycetes</taxon>
        <taxon>Polyporales</taxon>
        <taxon>Polyporaceae</taxon>
        <taxon>Polyporus</taxon>
    </lineage>
</organism>
<keyword evidence="3" id="KW-1185">Reference proteome</keyword>
<dbReference type="Proteomes" id="UP000308197">
    <property type="component" value="Unassembled WGS sequence"/>
</dbReference>
<evidence type="ECO:0000313" key="2">
    <source>
        <dbReference type="EMBL" id="TFK84758.1"/>
    </source>
</evidence>
<feature type="compositionally biased region" description="Basic and acidic residues" evidence="1">
    <location>
        <begin position="381"/>
        <end position="395"/>
    </location>
</feature>
<sequence>MTAMETATVRPARQHAAASTPAISEKAQARMIRQKILEHEQHVEELEALQVTPEELKTLQESFAAVKADFVDLDGQSWETPAAREMLVNWHAERATRERPVPVSPGGLRVRHQRPRRSLAAVVSPASALQHLPPVEDEDVFSDQTVRAKPAKTPLAAYKATDGVREALRMRREGTRTMDLPTVYDDDDPNDITLMAPPGLLDPSPSRSQTDFAQQPPAAGRRKSLSDHAMSASQSAPVCSFVGRSAPAPASACAPTVFSNSPTLNQSPPSSEALDDATVRAGPVPKRRVGCSNIVSTGRIHMHPDDVETVMHEFYPGAVGSAPLHDIPKLGGPGPGTPGLARSPSVGGWQGRARSRSSASDEGAGRRHALLRSKAAASAHADVDGDGHDMHERGVVRSMSLRTGRSHSDDSCEDVVS</sequence>
<name>A0A5C3P874_9APHY</name>
<feature type="region of interest" description="Disordered" evidence="1">
    <location>
        <begin position="1"/>
        <end position="23"/>
    </location>
</feature>
<protein>
    <submittedName>
        <fullName evidence="2">Uncharacterized protein</fullName>
    </submittedName>
</protein>
<evidence type="ECO:0000256" key="1">
    <source>
        <dbReference type="SAM" id="MobiDB-lite"/>
    </source>
</evidence>
<dbReference type="InParanoid" id="A0A5C3P874"/>
<feature type="region of interest" description="Disordered" evidence="1">
    <location>
        <begin position="179"/>
        <end position="231"/>
    </location>
</feature>
<proteinExistence type="predicted"/>